<dbReference type="AlphaFoldDB" id="A0A4Q2U4Q7"/>
<organism evidence="8 9">
    <name type="scientific">Lichenibacterium minor</name>
    <dbReference type="NCBI Taxonomy" id="2316528"/>
    <lineage>
        <taxon>Bacteria</taxon>
        <taxon>Pseudomonadati</taxon>
        <taxon>Pseudomonadota</taxon>
        <taxon>Alphaproteobacteria</taxon>
        <taxon>Hyphomicrobiales</taxon>
        <taxon>Lichenihabitantaceae</taxon>
        <taxon>Lichenibacterium</taxon>
    </lineage>
</organism>
<comment type="caution">
    <text evidence="8">The sequence shown here is derived from an EMBL/GenBank/DDBJ whole genome shotgun (WGS) entry which is preliminary data.</text>
</comment>
<dbReference type="PANTHER" id="PTHR24422">
    <property type="entry name" value="CHEMOTAXIS PROTEIN METHYLTRANSFERASE"/>
    <property type="match status" value="1"/>
</dbReference>
<evidence type="ECO:0000313" key="8">
    <source>
        <dbReference type="EMBL" id="RYC31240.1"/>
    </source>
</evidence>
<keyword evidence="9" id="KW-1185">Reference proteome</keyword>
<keyword evidence="3 5" id="KW-0808">Transferase</keyword>
<feature type="binding site" evidence="6">
    <location>
        <position position="141"/>
    </location>
    <ligand>
        <name>S-adenosyl-L-methionine</name>
        <dbReference type="ChEBI" id="CHEBI:59789"/>
    </ligand>
</feature>
<feature type="binding site" evidence="6">
    <location>
        <position position="167"/>
    </location>
    <ligand>
        <name>S-adenosyl-L-methionine</name>
        <dbReference type="ChEBI" id="CHEBI:59789"/>
    </ligand>
</feature>
<evidence type="ECO:0000313" key="9">
    <source>
        <dbReference type="Proteomes" id="UP000290759"/>
    </source>
</evidence>
<dbReference type="SUPFAM" id="SSF53335">
    <property type="entry name" value="S-adenosyl-L-methionine-dependent methyltransferases"/>
    <property type="match status" value="1"/>
</dbReference>
<evidence type="ECO:0000259" key="7">
    <source>
        <dbReference type="PROSITE" id="PS50123"/>
    </source>
</evidence>
<reference evidence="8 9" key="2">
    <citation type="submission" date="2019-02" db="EMBL/GenBank/DDBJ databases">
        <title>'Lichenibacterium ramalinii' gen. nov. sp. nov., 'Lichenibacterium minor' gen. nov. sp. nov.</title>
        <authorList>
            <person name="Pankratov T."/>
        </authorList>
    </citation>
    <scope>NUCLEOTIDE SEQUENCE [LARGE SCALE GENOMIC DNA]</scope>
    <source>
        <strain evidence="8 9">RmlP026</strain>
    </source>
</reference>
<dbReference type="EMBL" id="QYBB01000015">
    <property type="protein sequence ID" value="RYC31240.1"/>
    <property type="molecule type" value="Genomic_DNA"/>
</dbReference>
<feature type="binding site" evidence="6">
    <location>
        <position position="97"/>
    </location>
    <ligand>
        <name>S-adenosyl-L-methionine</name>
        <dbReference type="ChEBI" id="CHEBI:59789"/>
    </ligand>
</feature>
<evidence type="ECO:0000256" key="2">
    <source>
        <dbReference type="ARBA" id="ARBA00022603"/>
    </source>
</evidence>
<name>A0A4Q2U4Q7_9HYPH</name>
<evidence type="ECO:0000256" key="6">
    <source>
        <dbReference type="PIRSR" id="PIRSR000410-1"/>
    </source>
</evidence>
<dbReference type="EC" id="2.1.1.80" evidence="5"/>
<dbReference type="InterPro" id="IPR036804">
    <property type="entry name" value="CheR_N_sf"/>
</dbReference>
<dbReference type="InterPro" id="IPR022642">
    <property type="entry name" value="CheR_C"/>
</dbReference>
<keyword evidence="2 5" id="KW-0489">Methyltransferase</keyword>
<dbReference type="InterPro" id="IPR022641">
    <property type="entry name" value="CheR_N"/>
</dbReference>
<dbReference type="RefSeq" id="WP_129227523.1">
    <property type="nucleotide sequence ID" value="NZ_QYBB01000015.1"/>
</dbReference>
<gene>
    <name evidence="8" type="ORF">D3273_14065</name>
</gene>
<dbReference type="SUPFAM" id="SSF47757">
    <property type="entry name" value="Chemotaxis receptor methyltransferase CheR, N-terminal domain"/>
    <property type="match status" value="1"/>
</dbReference>
<dbReference type="GO" id="GO:0032259">
    <property type="term" value="P:methylation"/>
    <property type="evidence" value="ECO:0007669"/>
    <property type="project" value="UniProtKB-KW"/>
</dbReference>
<dbReference type="Gene3D" id="3.40.50.150">
    <property type="entry name" value="Vaccinia Virus protein VP39"/>
    <property type="match status" value="1"/>
</dbReference>
<dbReference type="Pfam" id="PF03705">
    <property type="entry name" value="CheR_N"/>
    <property type="match status" value="1"/>
</dbReference>
<dbReference type="InterPro" id="IPR000780">
    <property type="entry name" value="CheR_MeTrfase"/>
</dbReference>
<protein>
    <recommendedName>
        <fullName evidence="5">Chemotaxis protein methyltransferase</fullName>
        <ecNumber evidence="5">2.1.1.80</ecNumber>
    </recommendedName>
</protein>
<feature type="binding site" evidence="6">
    <location>
        <begin position="226"/>
        <end position="227"/>
    </location>
    <ligand>
        <name>S-adenosyl-L-methionine</name>
        <dbReference type="ChEBI" id="CHEBI:59789"/>
    </ligand>
</feature>
<feature type="binding site" evidence="6">
    <location>
        <position position="103"/>
    </location>
    <ligand>
        <name>S-adenosyl-L-methionine</name>
        <dbReference type="ChEBI" id="CHEBI:59789"/>
    </ligand>
</feature>
<dbReference type="Pfam" id="PF01739">
    <property type="entry name" value="CheR"/>
    <property type="match status" value="1"/>
</dbReference>
<dbReference type="PRINTS" id="PR00996">
    <property type="entry name" value="CHERMTFRASE"/>
</dbReference>
<dbReference type="Proteomes" id="UP000290759">
    <property type="component" value="Unassembled WGS sequence"/>
</dbReference>
<keyword evidence="4 5" id="KW-0949">S-adenosyl-L-methionine</keyword>
<reference evidence="8 9" key="1">
    <citation type="submission" date="2018-12" db="EMBL/GenBank/DDBJ databases">
        <authorList>
            <person name="Grouzdev D.S."/>
            <person name="Krutkina M.S."/>
        </authorList>
    </citation>
    <scope>NUCLEOTIDE SEQUENCE [LARGE SCALE GENOMIC DNA]</scope>
    <source>
        <strain evidence="8 9">RmlP026</strain>
    </source>
</reference>
<dbReference type="GO" id="GO:0008983">
    <property type="term" value="F:protein-glutamate O-methyltransferase activity"/>
    <property type="evidence" value="ECO:0007669"/>
    <property type="project" value="UniProtKB-EC"/>
</dbReference>
<dbReference type="PANTHER" id="PTHR24422:SF19">
    <property type="entry name" value="CHEMOTAXIS PROTEIN METHYLTRANSFERASE"/>
    <property type="match status" value="1"/>
</dbReference>
<dbReference type="OrthoDB" id="9816309at2"/>
<evidence type="ECO:0000256" key="1">
    <source>
        <dbReference type="ARBA" id="ARBA00001541"/>
    </source>
</evidence>
<dbReference type="PROSITE" id="PS50123">
    <property type="entry name" value="CHER"/>
    <property type="match status" value="1"/>
</dbReference>
<feature type="binding site" evidence="6">
    <location>
        <position position="99"/>
    </location>
    <ligand>
        <name>S-adenosyl-L-methionine</name>
        <dbReference type="ChEBI" id="CHEBI:59789"/>
    </ligand>
</feature>
<evidence type="ECO:0000256" key="4">
    <source>
        <dbReference type="ARBA" id="ARBA00022691"/>
    </source>
</evidence>
<feature type="domain" description="CheR-type methyltransferase" evidence="7">
    <location>
        <begin position="20"/>
        <end position="300"/>
    </location>
</feature>
<accession>A0A4Q2U4Q7</accession>
<dbReference type="PIRSF" id="PIRSF000410">
    <property type="entry name" value="CheR"/>
    <property type="match status" value="1"/>
</dbReference>
<proteinExistence type="predicted"/>
<feature type="binding site" evidence="6">
    <location>
        <begin position="243"/>
        <end position="244"/>
    </location>
    <ligand>
        <name>S-adenosyl-L-methionine</name>
        <dbReference type="ChEBI" id="CHEBI:59789"/>
    </ligand>
</feature>
<dbReference type="SMART" id="SM00138">
    <property type="entry name" value="MeTrc"/>
    <property type="match status" value="1"/>
</dbReference>
<dbReference type="InterPro" id="IPR026024">
    <property type="entry name" value="Chemotaxis_MeTrfase_CheR"/>
</dbReference>
<comment type="catalytic activity">
    <reaction evidence="1 5">
        <text>L-glutamyl-[protein] + S-adenosyl-L-methionine = [protein]-L-glutamate 5-O-methyl ester + S-adenosyl-L-homocysteine</text>
        <dbReference type="Rhea" id="RHEA:24452"/>
        <dbReference type="Rhea" id="RHEA-COMP:10208"/>
        <dbReference type="Rhea" id="RHEA-COMP:10311"/>
        <dbReference type="ChEBI" id="CHEBI:29973"/>
        <dbReference type="ChEBI" id="CHEBI:57856"/>
        <dbReference type="ChEBI" id="CHEBI:59789"/>
        <dbReference type="ChEBI" id="CHEBI:82795"/>
        <dbReference type="EC" id="2.1.1.80"/>
    </reaction>
</comment>
<dbReference type="InterPro" id="IPR050903">
    <property type="entry name" value="Bact_Chemotaxis_MeTrfase"/>
</dbReference>
<comment type="function">
    <text evidence="5">Methylation of the membrane-bound methyl-accepting chemotaxis proteins (MCP) to form gamma-glutamyl methyl ester residues in MCP.</text>
</comment>
<dbReference type="Gene3D" id="1.10.155.10">
    <property type="entry name" value="Chemotaxis receptor methyltransferase CheR, N-terminal domain"/>
    <property type="match status" value="1"/>
</dbReference>
<evidence type="ECO:0000256" key="5">
    <source>
        <dbReference type="PIRNR" id="PIRNR000410"/>
    </source>
</evidence>
<dbReference type="InterPro" id="IPR029063">
    <property type="entry name" value="SAM-dependent_MTases_sf"/>
</dbReference>
<sequence>MTVVQASSRPRPGVARPDSIVEGEFAFRAEDFRRIAAILHADAGIFLPETKSTLVYSRLVKRLRLLGIGSFRDYCAFLDESSGADERQQMMAALTTNVTRFFREPHHFEHLKTAVLPPLLAAAKRGGRVRIWSAGCSRGHEPYSMAMTVLSLMPDAADRDVRILATDIDPNVVEEGRAGVYDRAALEGTPPAALTRFFRQDGARGNAALFSATDDMRRLVTFRELNLIGTWPMAGMFDVVFCRNVVIYFDEATQAKVWARFSEKLVPGGTLCIGHSERLSGPAQGRFTNVGITTYRHDGGKTA</sequence>
<evidence type="ECO:0000256" key="3">
    <source>
        <dbReference type="ARBA" id="ARBA00022679"/>
    </source>
</evidence>